<dbReference type="RefSeq" id="WP_226577164.1">
    <property type="nucleotide sequence ID" value="NZ_BLAY01000018.1"/>
</dbReference>
<name>A0AAV3X435_9CYAN</name>
<gene>
    <name evidence="2" type="ORF">MiSe_15650</name>
</gene>
<protein>
    <submittedName>
        <fullName evidence="2">Mo-dependent nitrogenase-like protein</fullName>
    </submittedName>
</protein>
<evidence type="ECO:0000313" key="3">
    <source>
        <dbReference type="Proteomes" id="UP001050975"/>
    </source>
</evidence>
<sequence length="111" mass="12871">MATLTPIHEHDHHHHELVRNPRSPGFDILSPLRQLVDSIEVKDRNIAHLFCQLIPCCCPFERDVSLFGRVLFHIPALCKLNPLYNEFVFLRFRALSFLADVCGEDVTKYIC</sequence>
<dbReference type="InterPro" id="IPR009717">
    <property type="entry name" value="Mo-dep_Nase_C"/>
</dbReference>
<keyword evidence="3" id="KW-1185">Reference proteome</keyword>
<accession>A0AAV3X435</accession>
<feature type="domain" description="Mo-dependent nitrogenase C-terminal" evidence="1">
    <location>
        <begin position="28"/>
        <end position="110"/>
    </location>
</feature>
<dbReference type="Proteomes" id="UP001050975">
    <property type="component" value="Unassembled WGS sequence"/>
</dbReference>
<comment type="caution">
    <text evidence="2">The sequence shown here is derived from an EMBL/GenBank/DDBJ whole genome shotgun (WGS) entry which is preliminary data.</text>
</comment>
<dbReference type="Pfam" id="PF06967">
    <property type="entry name" value="Mo-nitro_C"/>
    <property type="match status" value="1"/>
</dbReference>
<evidence type="ECO:0000313" key="2">
    <source>
        <dbReference type="EMBL" id="GET36813.1"/>
    </source>
</evidence>
<organism evidence="2 3">
    <name type="scientific">Microseira wollei NIES-4236</name>
    <dbReference type="NCBI Taxonomy" id="2530354"/>
    <lineage>
        <taxon>Bacteria</taxon>
        <taxon>Bacillati</taxon>
        <taxon>Cyanobacteriota</taxon>
        <taxon>Cyanophyceae</taxon>
        <taxon>Oscillatoriophycideae</taxon>
        <taxon>Aerosakkonematales</taxon>
        <taxon>Aerosakkonemataceae</taxon>
        <taxon>Microseira</taxon>
    </lineage>
</organism>
<dbReference type="AlphaFoldDB" id="A0AAV3X435"/>
<evidence type="ECO:0000259" key="1">
    <source>
        <dbReference type="Pfam" id="PF06967"/>
    </source>
</evidence>
<reference evidence="2" key="1">
    <citation type="submission" date="2019-10" db="EMBL/GenBank/DDBJ databases">
        <title>Draft genome sequece of Microseira wollei NIES-4236.</title>
        <authorList>
            <person name="Yamaguchi H."/>
            <person name="Suzuki S."/>
            <person name="Kawachi M."/>
        </authorList>
    </citation>
    <scope>NUCLEOTIDE SEQUENCE</scope>
    <source>
        <strain evidence="2">NIES-4236</strain>
    </source>
</reference>
<dbReference type="EMBL" id="BLAY01000018">
    <property type="protein sequence ID" value="GET36813.1"/>
    <property type="molecule type" value="Genomic_DNA"/>
</dbReference>
<proteinExistence type="predicted"/>